<feature type="transmembrane region" description="Helical" evidence="1">
    <location>
        <begin position="96"/>
        <end position="118"/>
    </location>
</feature>
<name>A0AAN7MCZ0_TRANT</name>
<keyword evidence="3" id="KW-1185">Reference proteome</keyword>
<feature type="transmembrane region" description="Helical" evidence="1">
    <location>
        <begin position="64"/>
        <end position="90"/>
    </location>
</feature>
<comment type="caution">
    <text evidence="2">The sequence shown here is derived from an EMBL/GenBank/DDBJ whole genome shotgun (WGS) entry which is preliminary data.</text>
</comment>
<keyword evidence="1" id="KW-0472">Membrane</keyword>
<dbReference type="AlphaFoldDB" id="A0AAN7MCZ0"/>
<keyword evidence="1" id="KW-1133">Transmembrane helix</keyword>
<sequence length="150" mass="17005">MLCFSFGQIKFRVSPICGYLSWHHLSIRTFLFMDYWAMLCCPIFIGPPGLMLNRFACYRSSSPVCLASFFPFPLLFIASSAVSPLLATAVDCYGNWLLFVLVCIVCYHFVLQVLLGLIDPLLSLLFCYFSLPHSLILYSAGWCMVTLLQD</sequence>
<proteinExistence type="predicted"/>
<organism evidence="2 3">
    <name type="scientific">Trapa natans</name>
    <name type="common">Water chestnut</name>
    <dbReference type="NCBI Taxonomy" id="22666"/>
    <lineage>
        <taxon>Eukaryota</taxon>
        <taxon>Viridiplantae</taxon>
        <taxon>Streptophyta</taxon>
        <taxon>Embryophyta</taxon>
        <taxon>Tracheophyta</taxon>
        <taxon>Spermatophyta</taxon>
        <taxon>Magnoliopsida</taxon>
        <taxon>eudicotyledons</taxon>
        <taxon>Gunneridae</taxon>
        <taxon>Pentapetalae</taxon>
        <taxon>rosids</taxon>
        <taxon>malvids</taxon>
        <taxon>Myrtales</taxon>
        <taxon>Lythraceae</taxon>
        <taxon>Trapa</taxon>
    </lineage>
</organism>
<accession>A0AAN7MCZ0</accession>
<evidence type="ECO:0000256" key="1">
    <source>
        <dbReference type="SAM" id="Phobius"/>
    </source>
</evidence>
<evidence type="ECO:0000313" key="3">
    <source>
        <dbReference type="Proteomes" id="UP001346149"/>
    </source>
</evidence>
<feature type="transmembrane region" description="Helical" evidence="1">
    <location>
        <begin position="125"/>
        <end position="148"/>
    </location>
</feature>
<dbReference type="Proteomes" id="UP001346149">
    <property type="component" value="Unassembled WGS sequence"/>
</dbReference>
<dbReference type="EMBL" id="JAXQNO010000007">
    <property type="protein sequence ID" value="KAK4794425.1"/>
    <property type="molecule type" value="Genomic_DNA"/>
</dbReference>
<gene>
    <name evidence="2" type="ORF">SAY86_012419</name>
</gene>
<keyword evidence="1" id="KW-0812">Transmembrane</keyword>
<feature type="transmembrane region" description="Helical" evidence="1">
    <location>
        <begin position="35"/>
        <end position="52"/>
    </location>
</feature>
<evidence type="ECO:0000313" key="2">
    <source>
        <dbReference type="EMBL" id="KAK4794425.1"/>
    </source>
</evidence>
<reference evidence="2 3" key="1">
    <citation type="journal article" date="2023" name="Hortic Res">
        <title>Pangenome of water caltrop reveals structural variations and asymmetric subgenome divergence after allopolyploidization.</title>
        <authorList>
            <person name="Zhang X."/>
            <person name="Chen Y."/>
            <person name="Wang L."/>
            <person name="Yuan Y."/>
            <person name="Fang M."/>
            <person name="Shi L."/>
            <person name="Lu R."/>
            <person name="Comes H.P."/>
            <person name="Ma Y."/>
            <person name="Chen Y."/>
            <person name="Huang G."/>
            <person name="Zhou Y."/>
            <person name="Zheng Z."/>
            <person name="Qiu Y."/>
        </authorList>
    </citation>
    <scope>NUCLEOTIDE SEQUENCE [LARGE SCALE GENOMIC DNA]</scope>
    <source>
        <strain evidence="2">F231</strain>
    </source>
</reference>
<protein>
    <submittedName>
        <fullName evidence="2">Uncharacterized protein</fullName>
    </submittedName>
</protein>